<evidence type="ECO:0000313" key="2">
    <source>
        <dbReference type="EMBL" id="TFK19922.1"/>
    </source>
</evidence>
<feature type="transmembrane region" description="Helical" evidence="1">
    <location>
        <begin position="32"/>
        <end position="54"/>
    </location>
</feature>
<feature type="transmembrane region" description="Helical" evidence="1">
    <location>
        <begin position="66"/>
        <end position="87"/>
    </location>
</feature>
<feature type="transmembrane region" description="Helical" evidence="1">
    <location>
        <begin position="147"/>
        <end position="171"/>
    </location>
</feature>
<name>A0A5C3KIP7_COPMA</name>
<gene>
    <name evidence="2" type="ORF">FA15DRAFT_600618</name>
</gene>
<evidence type="ECO:0008006" key="4">
    <source>
        <dbReference type="Google" id="ProtNLM"/>
    </source>
</evidence>
<protein>
    <recommendedName>
        <fullName evidence="4">Integral membrane protein</fullName>
    </recommendedName>
</protein>
<sequence length="257" mass="29002">HPGVNVYRFLISFGVSGPGDIPVSAFLSFSAWYNFAYVAVSSVMIWIADFLVIYRCYIIWGCQYEIIAIPSLLLIISIATNGINWYFFLHPSQLPFVAVKPLLDLVYPGHLAQNIITTGLIAWKLWMQHMRSRRIGLRVSSSITLMTVARIIVESAMIYTLQMVSLVILYFLKHPALILPQEAIVPSTGIIFVLMSIRVHLARQEASKLSQTTSVFLPSWIGRIEDEERKPGADWLQDEFDWRVSRASSVALPIDGA</sequence>
<dbReference type="AlphaFoldDB" id="A0A5C3KIP7"/>
<feature type="transmembrane region" description="Helical" evidence="1">
    <location>
        <begin position="183"/>
        <end position="201"/>
    </location>
</feature>
<evidence type="ECO:0000313" key="3">
    <source>
        <dbReference type="Proteomes" id="UP000307440"/>
    </source>
</evidence>
<organism evidence="2 3">
    <name type="scientific">Coprinopsis marcescibilis</name>
    <name type="common">Agaric fungus</name>
    <name type="synonym">Psathyrella marcescibilis</name>
    <dbReference type="NCBI Taxonomy" id="230819"/>
    <lineage>
        <taxon>Eukaryota</taxon>
        <taxon>Fungi</taxon>
        <taxon>Dikarya</taxon>
        <taxon>Basidiomycota</taxon>
        <taxon>Agaricomycotina</taxon>
        <taxon>Agaricomycetes</taxon>
        <taxon>Agaricomycetidae</taxon>
        <taxon>Agaricales</taxon>
        <taxon>Agaricineae</taxon>
        <taxon>Psathyrellaceae</taxon>
        <taxon>Coprinopsis</taxon>
    </lineage>
</organism>
<dbReference type="Proteomes" id="UP000307440">
    <property type="component" value="Unassembled WGS sequence"/>
</dbReference>
<accession>A0A5C3KIP7</accession>
<feature type="transmembrane region" description="Helical" evidence="1">
    <location>
        <begin position="107"/>
        <end position="126"/>
    </location>
</feature>
<keyword evidence="1" id="KW-0472">Membrane</keyword>
<keyword evidence="3" id="KW-1185">Reference proteome</keyword>
<evidence type="ECO:0000256" key="1">
    <source>
        <dbReference type="SAM" id="Phobius"/>
    </source>
</evidence>
<feature type="non-terminal residue" evidence="2">
    <location>
        <position position="1"/>
    </location>
</feature>
<dbReference type="OrthoDB" id="3354175at2759"/>
<proteinExistence type="predicted"/>
<reference evidence="2 3" key="1">
    <citation type="journal article" date="2019" name="Nat. Ecol. Evol.">
        <title>Megaphylogeny resolves global patterns of mushroom evolution.</title>
        <authorList>
            <person name="Varga T."/>
            <person name="Krizsan K."/>
            <person name="Foldi C."/>
            <person name="Dima B."/>
            <person name="Sanchez-Garcia M."/>
            <person name="Sanchez-Ramirez S."/>
            <person name="Szollosi G.J."/>
            <person name="Szarkandi J.G."/>
            <person name="Papp V."/>
            <person name="Albert L."/>
            <person name="Andreopoulos W."/>
            <person name="Angelini C."/>
            <person name="Antonin V."/>
            <person name="Barry K.W."/>
            <person name="Bougher N.L."/>
            <person name="Buchanan P."/>
            <person name="Buyck B."/>
            <person name="Bense V."/>
            <person name="Catcheside P."/>
            <person name="Chovatia M."/>
            <person name="Cooper J."/>
            <person name="Damon W."/>
            <person name="Desjardin D."/>
            <person name="Finy P."/>
            <person name="Geml J."/>
            <person name="Haridas S."/>
            <person name="Hughes K."/>
            <person name="Justo A."/>
            <person name="Karasinski D."/>
            <person name="Kautmanova I."/>
            <person name="Kiss B."/>
            <person name="Kocsube S."/>
            <person name="Kotiranta H."/>
            <person name="LaButti K.M."/>
            <person name="Lechner B.E."/>
            <person name="Liimatainen K."/>
            <person name="Lipzen A."/>
            <person name="Lukacs Z."/>
            <person name="Mihaltcheva S."/>
            <person name="Morgado L.N."/>
            <person name="Niskanen T."/>
            <person name="Noordeloos M.E."/>
            <person name="Ohm R.A."/>
            <person name="Ortiz-Santana B."/>
            <person name="Ovrebo C."/>
            <person name="Racz N."/>
            <person name="Riley R."/>
            <person name="Savchenko A."/>
            <person name="Shiryaev A."/>
            <person name="Soop K."/>
            <person name="Spirin V."/>
            <person name="Szebenyi C."/>
            <person name="Tomsovsky M."/>
            <person name="Tulloss R.E."/>
            <person name="Uehling J."/>
            <person name="Grigoriev I.V."/>
            <person name="Vagvolgyi C."/>
            <person name="Papp T."/>
            <person name="Martin F.M."/>
            <person name="Miettinen O."/>
            <person name="Hibbett D.S."/>
            <person name="Nagy L.G."/>
        </authorList>
    </citation>
    <scope>NUCLEOTIDE SEQUENCE [LARGE SCALE GENOMIC DNA]</scope>
    <source>
        <strain evidence="2 3">CBS 121175</strain>
    </source>
</reference>
<dbReference type="EMBL" id="ML210319">
    <property type="protein sequence ID" value="TFK19922.1"/>
    <property type="molecule type" value="Genomic_DNA"/>
</dbReference>
<keyword evidence="1" id="KW-1133">Transmembrane helix</keyword>
<keyword evidence="1" id="KW-0812">Transmembrane</keyword>